<evidence type="ECO:0000256" key="4">
    <source>
        <dbReference type="ARBA" id="ARBA00022833"/>
    </source>
</evidence>
<dbReference type="GO" id="GO:0030091">
    <property type="term" value="P:protein repair"/>
    <property type="evidence" value="ECO:0007669"/>
    <property type="project" value="InterPro"/>
</dbReference>
<dbReference type="SUPFAM" id="SSF51316">
    <property type="entry name" value="Mss4-like"/>
    <property type="match status" value="1"/>
</dbReference>
<dbReference type="OrthoDB" id="4174719at2"/>
<dbReference type="PANTHER" id="PTHR46081">
    <property type="entry name" value="PEPTIDE METHIONINE SULFOXIDE REDUCTASE 2"/>
    <property type="match status" value="1"/>
</dbReference>
<dbReference type="InterPro" id="IPR002579">
    <property type="entry name" value="Met_Sox_Rdtase_MsrB_dom"/>
</dbReference>
<evidence type="ECO:0000256" key="7">
    <source>
        <dbReference type="SAM" id="SignalP"/>
    </source>
</evidence>
<keyword evidence="4" id="KW-0862">Zinc</keyword>
<dbReference type="InterPro" id="IPR028427">
    <property type="entry name" value="Met_Sox_Rdtase_MsrB"/>
</dbReference>
<organism evidence="9 10">
    <name type="scientific">Pedobacter yulinensis</name>
    <dbReference type="NCBI Taxonomy" id="2126353"/>
    <lineage>
        <taxon>Bacteria</taxon>
        <taxon>Pseudomonadati</taxon>
        <taxon>Bacteroidota</taxon>
        <taxon>Sphingobacteriia</taxon>
        <taxon>Sphingobacteriales</taxon>
        <taxon>Sphingobacteriaceae</taxon>
        <taxon>Pedobacter</taxon>
    </lineage>
</organism>
<evidence type="ECO:0000313" key="10">
    <source>
        <dbReference type="Proteomes" id="UP000240912"/>
    </source>
</evidence>
<accession>A0A2T3HGY6</accession>
<evidence type="ECO:0000256" key="2">
    <source>
        <dbReference type="ARBA" id="ARBA00012499"/>
    </source>
</evidence>
<evidence type="ECO:0000256" key="5">
    <source>
        <dbReference type="ARBA" id="ARBA00023002"/>
    </source>
</evidence>
<comment type="caution">
    <text evidence="9">The sequence shown here is derived from an EMBL/GenBank/DDBJ whole genome shotgun (WGS) entry which is preliminary data.</text>
</comment>
<evidence type="ECO:0000256" key="6">
    <source>
        <dbReference type="ARBA" id="ARBA00048488"/>
    </source>
</evidence>
<dbReference type="NCBIfam" id="NF004036">
    <property type="entry name" value="PRK05508.1"/>
    <property type="match status" value="1"/>
</dbReference>
<evidence type="ECO:0000259" key="8">
    <source>
        <dbReference type="PROSITE" id="PS51790"/>
    </source>
</evidence>
<dbReference type="Proteomes" id="UP000240912">
    <property type="component" value="Unassembled WGS sequence"/>
</dbReference>
<sequence>MKMNYFLALLLVGSASVFTACAQKKQKEETTRKETNKMGWNELSPEEARVIVNKGTEYPGTGTLLNNKEKGTYTCKRCNAALYRSESKFDSHCGWPSFDDEIKGAVKRLPDPDGSRTEIVCANCGGHLGHVFLGEGFTSKDTRHCVNSISMNFVPDKKQQ</sequence>
<evidence type="ECO:0000256" key="1">
    <source>
        <dbReference type="ARBA" id="ARBA00001947"/>
    </source>
</evidence>
<dbReference type="PROSITE" id="PS51257">
    <property type="entry name" value="PROKAR_LIPOPROTEIN"/>
    <property type="match status" value="1"/>
</dbReference>
<name>A0A2T3HGY6_9SPHI</name>
<keyword evidence="10" id="KW-1185">Reference proteome</keyword>
<dbReference type="PANTHER" id="PTHR46081:SF8">
    <property type="entry name" value="PEPTIDE METHIONINE SULFOXIDE REDUCTASE 2"/>
    <property type="match status" value="1"/>
</dbReference>
<gene>
    <name evidence="9" type="ORF">C7T94_18680</name>
</gene>
<keyword evidence="3" id="KW-0479">Metal-binding</keyword>
<comment type="cofactor">
    <cofactor evidence="1">
        <name>Zn(2+)</name>
        <dbReference type="ChEBI" id="CHEBI:29105"/>
    </cofactor>
</comment>
<dbReference type="PROSITE" id="PS51790">
    <property type="entry name" value="MSRB"/>
    <property type="match status" value="1"/>
</dbReference>
<evidence type="ECO:0000313" key="9">
    <source>
        <dbReference type="EMBL" id="PST81700.1"/>
    </source>
</evidence>
<dbReference type="Gene3D" id="2.170.150.20">
    <property type="entry name" value="Peptide methionine sulfoxide reductase"/>
    <property type="match status" value="1"/>
</dbReference>
<feature type="domain" description="MsrB" evidence="8">
    <location>
        <begin position="36"/>
        <end position="156"/>
    </location>
</feature>
<dbReference type="EC" id="1.8.4.12" evidence="2"/>
<reference evidence="9 10" key="1">
    <citation type="submission" date="2018-03" db="EMBL/GenBank/DDBJ databases">
        <authorList>
            <person name="Keele B.F."/>
        </authorList>
    </citation>
    <scope>NUCLEOTIDE SEQUENCE [LARGE SCALE GENOMIC DNA]</scope>
    <source>
        <strain evidence="9 10">YL28-9</strain>
    </source>
</reference>
<feature type="signal peptide" evidence="7">
    <location>
        <begin position="1"/>
        <end position="22"/>
    </location>
</feature>
<keyword evidence="7" id="KW-0732">Signal</keyword>
<dbReference type="AlphaFoldDB" id="A0A2T3HGY6"/>
<dbReference type="InterPro" id="IPR011057">
    <property type="entry name" value="Mss4-like_sf"/>
</dbReference>
<feature type="chain" id="PRO_5015487009" description="peptide-methionine (R)-S-oxide reductase" evidence="7">
    <location>
        <begin position="23"/>
        <end position="160"/>
    </location>
</feature>
<dbReference type="Pfam" id="PF01641">
    <property type="entry name" value="SelR"/>
    <property type="match status" value="1"/>
</dbReference>
<dbReference type="GO" id="GO:0046872">
    <property type="term" value="F:metal ion binding"/>
    <property type="evidence" value="ECO:0007669"/>
    <property type="project" value="UniProtKB-KW"/>
</dbReference>
<keyword evidence="5" id="KW-0560">Oxidoreductase</keyword>
<proteinExistence type="predicted"/>
<dbReference type="EMBL" id="PYLS01000009">
    <property type="protein sequence ID" value="PST81700.1"/>
    <property type="molecule type" value="Genomic_DNA"/>
</dbReference>
<dbReference type="GO" id="GO:0033743">
    <property type="term" value="F:peptide-methionine (R)-S-oxide reductase activity"/>
    <property type="evidence" value="ECO:0007669"/>
    <property type="project" value="UniProtKB-EC"/>
</dbReference>
<comment type="catalytic activity">
    <reaction evidence="6">
        <text>L-methionyl-[protein] + [thioredoxin]-disulfide + H2O = L-methionyl-(R)-S-oxide-[protein] + [thioredoxin]-dithiol</text>
        <dbReference type="Rhea" id="RHEA:24164"/>
        <dbReference type="Rhea" id="RHEA-COMP:10698"/>
        <dbReference type="Rhea" id="RHEA-COMP:10700"/>
        <dbReference type="Rhea" id="RHEA-COMP:12313"/>
        <dbReference type="Rhea" id="RHEA-COMP:12314"/>
        <dbReference type="ChEBI" id="CHEBI:15377"/>
        <dbReference type="ChEBI" id="CHEBI:16044"/>
        <dbReference type="ChEBI" id="CHEBI:29950"/>
        <dbReference type="ChEBI" id="CHEBI:45764"/>
        <dbReference type="ChEBI" id="CHEBI:50058"/>
        <dbReference type="EC" id="1.8.4.12"/>
    </reaction>
</comment>
<dbReference type="GO" id="GO:0006979">
    <property type="term" value="P:response to oxidative stress"/>
    <property type="evidence" value="ECO:0007669"/>
    <property type="project" value="InterPro"/>
</dbReference>
<evidence type="ECO:0000256" key="3">
    <source>
        <dbReference type="ARBA" id="ARBA00022723"/>
    </source>
</evidence>
<protein>
    <recommendedName>
        <fullName evidence="2">peptide-methionine (R)-S-oxide reductase</fullName>
        <ecNumber evidence="2">1.8.4.12</ecNumber>
    </recommendedName>
</protein>